<dbReference type="Proteomes" id="UP000789702">
    <property type="component" value="Unassembled WGS sequence"/>
</dbReference>
<name>A0ACA9KYH0_9GLOM</name>
<gene>
    <name evidence="1" type="ORF">DHETER_LOCUS2951</name>
</gene>
<sequence length="209" mass="24830">LNDTCKNKTRVRQELKNEQANFAKTKIQLGNIKVENQQLKKKIKGLENKLAIKEQEYNNLISERNQERDRANMWEKQYYILQDQKKKYQILYKACVKSHSNYKSVKKELERIKKENIELKKEINRVQNEKKQINLKIKKLVKQVVLLVKQMPPQLLSKIIEYLDKLTEAGNNNFYKQRSSIVVQEAYEAQQAIINEKEDDAVLKGQRLP</sequence>
<feature type="non-terminal residue" evidence="1">
    <location>
        <position position="1"/>
    </location>
</feature>
<protein>
    <submittedName>
        <fullName evidence="1">3227_t:CDS:1</fullName>
    </submittedName>
</protein>
<evidence type="ECO:0000313" key="1">
    <source>
        <dbReference type="EMBL" id="CAG8499767.1"/>
    </source>
</evidence>
<accession>A0ACA9KYH0</accession>
<organism evidence="1 2">
    <name type="scientific">Dentiscutata heterogama</name>
    <dbReference type="NCBI Taxonomy" id="1316150"/>
    <lineage>
        <taxon>Eukaryota</taxon>
        <taxon>Fungi</taxon>
        <taxon>Fungi incertae sedis</taxon>
        <taxon>Mucoromycota</taxon>
        <taxon>Glomeromycotina</taxon>
        <taxon>Glomeromycetes</taxon>
        <taxon>Diversisporales</taxon>
        <taxon>Gigasporaceae</taxon>
        <taxon>Dentiscutata</taxon>
    </lineage>
</organism>
<reference evidence="1" key="1">
    <citation type="submission" date="2021-06" db="EMBL/GenBank/DDBJ databases">
        <authorList>
            <person name="Kallberg Y."/>
            <person name="Tangrot J."/>
            <person name="Rosling A."/>
        </authorList>
    </citation>
    <scope>NUCLEOTIDE SEQUENCE</scope>
    <source>
        <strain evidence="1">IL203A</strain>
    </source>
</reference>
<dbReference type="EMBL" id="CAJVPU010002361">
    <property type="protein sequence ID" value="CAG8499767.1"/>
    <property type="molecule type" value="Genomic_DNA"/>
</dbReference>
<comment type="caution">
    <text evidence="1">The sequence shown here is derived from an EMBL/GenBank/DDBJ whole genome shotgun (WGS) entry which is preliminary data.</text>
</comment>
<keyword evidence="2" id="KW-1185">Reference proteome</keyword>
<proteinExistence type="predicted"/>
<evidence type="ECO:0000313" key="2">
    <source>
        <dbReference type="Proteomes" id="UP000789702"/>
    </source>
</evidence>